<dbReference type="Gene3D" id="1.10.530.10">
    <property type="match status" value="1"/>
</dbReference>
<dbReference type="PANTHER" id="PTHR37423">
    <property type="entry name" value="SOLUBLE LYTIC MUREIN TRANSGLYCOSYLASE-RELATED"/>
    <property type="match status" value="1"/>
</dbReference>
<reference evidence="6 7" key="1">
    <citation type="submission" date="2019-11" db="EMBL/GenBank/DDBJ databases">
        <title>P. haliotis isolates from Z. marina roots.</title>
        <authorList>
            <person name="Cohen M."/>
            <person name="Jospin G."/>
            <person name="Eisen J.A."/>
            <person name="Coil D.A."/>
        </authorList>
    </citation>
    <scope>NUCLEOTIDE SEQUENCE [LARGE SCALE GENOMIC DNA]</scope>
    <source>
        <strain evidence="6 7">UCD-MCMsp1aY</strain>
    </source>
</reference>
<dbReference type="InterPro" id="IPR008939">
    <property type="entry name" value="Lytic_TGlycosylase_superhlx_U"/>
</dbReference>
<dbReference type="Gene3D" id="1.25.20.10">
    <property type="entry name" value="Bacterial muramidases"/>
    <property type="match status" value="1"/>
</dbReference>
<dbReference type="OrthoDB" id="92254at2"/>
<dbReference type="InterPro" id="IPR023346">
    <property type="entry name" value="Lysozyme-like_dom_sf"/>
</dbReference>
<accession>A0A6N8FGX7</accession>
<feature type="domain" description="Transglycosylase SLT" evidence="4">
    <location>
        <begin position="493"/>
        <end position="597"/>
    </location>
</feature>
<dbReference type="GO" id="GO:0004553">
    <property type="term" value="F:hydrolase activity, hydrolyzing O-glycosyl compounds"/>
    <property type="evidence" value="ECO:0007669"/>
    <property type="project" value="InterPro"/>
</dbReference>
<evidence type="ECO:0000256" key="1">
    <source>
        <dbReference type="ARBA" id="ARBA00007734"/>
    </source>
</evidence>
<proteinExistence type="inferred from homology"/>
<feature type="signal peptide" evidence="3">
    <location>
        <begin position="1"/>
        <end position="30"/>
    </location>
</feature>
<dbReference type="InterPro" id="IPR012289">
    <property type="entry name" value="Lytic_TGlycosylase_superhlx_L"/>
</dbReference>
<dbReference type="Pfam" id="PF01464">
    <property type="entry name" value="SLT"/>
    <property type="match status" value="1"/>
</dbReference>
<dbReference type="SUPFAM" id="SSF53955">
    <property type="entry name" value="Lysozyme-like"/>
    <property type="match status" value="1"/>
</dbReference>
<dbReference type="EMBL" id="WOCD01000005">
    <property type="protein sequence ID" value="MUH73511.1"/>
    <property type="molecule type" value="Genomic_DNA"/>
</dbReference>
<name>A0A6N8FGX7_9GAMM</name>
<organism evidence="6 7">
    <name type="scientific">Psychrosphaera haliotis</name>
    <dbReference type="NCBI Taxonomy" id="555083"/>
    <lineage>
        <taxon>Bacteria</taxon>
        <taxon>Pseudomonadati</taxon>
        <taxon>Pseudomonadota</taxon>
        <taxon>Gammaproteobacteria</taxon>
        <taxon>Alteromonadales</taxon>
        <taxon>Pseudoalteromonadaceae</taxon>
        <taxon>Psychrosphaera</taxon>
    </lineage>
</organism>
<dbReference type="InterPro" id="IPR008258">
    <property type="entry name" value="Transglycosylase_SLT_dom_1"/>
</dbReference>
<dbReference type="Gene3D" id="1.10.1240.20">
    <property type="entry name" value="Lytic transglycosylase, superhelical linker domain"/>
    <property type="match status" value="1"/>
</dbReference>
<dbReference type="PANTHER" id="PTHR37423:SF5">
    <property type="entry name" value="SOLUBLE LYTIC MUREIN TRANSGLYCOSYLASE"/>
    <property type="match status" value="1"/>
</dbReference>
<keyword evidence="7" id="KW-1185">Reference proteome</keyword>
<keyword evidence="2 3" id="KW-0732">Signal</keyword>
<dbReference type="AlphaFoldDB" id="A0A6N8FGX7"/>
<evidence type="ECO:0000313" key="7">
    <source>
        <dbReference type="Proteomes" id="UP000439994"/>
    </source>
</evidence>
<gene>
    <name evidence="6" type="ORF">GNP35_14075</name>
</gene>
<evidence type="ECO:0000259" key="5">
    <source>
        <dbReference type="Pfam" id="PF14718"/>
    </source>
</evidence>
<dbReference type="InterPro" id="IPR037061">
    <property type="entry name" value="Lytic_TGlycoase_superhlx_L_sf"/>
</dbReference>
<evidence type="ECO:0000313" key="6">
    <source>
        <dbReference type="EMBL" id="MUH73511.1"/>
    </source>
</evidence>
<dbReference type="GO" id="GO:0042597">
    <property type="term" value="C:periplasmic space"/>
    <property type="evidence" value="ECO:0007669"/>
    <property type="project" value="InterPro"/>
</dbReference>
<protein>
    <submittedName>
        <fullName evidence="6">Transglycosylase SLT domain-containing protein</fullName>
    </submittedName>
</protein>
<evidence type="ECO:0000259" key="4">
    <source>
        <dbReference type="Pfam" id="PF01464"/>
    </source>
</evidence>
<dbReference type="SUPFAM" id="SSF48435">
    <property type="entry name" value="Bacterial muramidases"/>
    <property type="match status" value="1"/>
</dbReference>
<feature type="chain" id="PRO_5026913908" evidence="3">
    <location>
        <begin position="31"/>
        <end position="651"/>
    </location>
</feature>
<feature type="domain" description="Lytic transglycosylase superhelical linker" evidence="5">
    <location>
        <begin position="416"/>
        <end position="481"/>
    </location>
</feature>
<comment type="similarity">
    <text evidence="1">Belongs to the transglycosylase Slt family.</text>
</comment>
<evidence type="ECO:0000256" key="3">
    <source>
        <dbReference type="SAM" id="SignalP"/>
    </source>
</evidence>
<dbReference type="CDD" id="cd13401">
    <property type="entry name" value="Slt70-like"/>
    <property type="match status" value="1"/>
</dbReference>
<comment type="caution">
    <text evidence="6">The sequence shown here is derived from an EMBL/GenBank/DDBJ whole genome shotgun (WGS) entry which is preliminary data.</text>
</comment>
<dbReference type="Proteomes" id="UP000439994">
    <property type="component" value="Unassembled WGS sequence"/>
</dbReference>
<dbReference type="Pfam" id="PF14718">
    <property type="entry name" value="SLT_L"/>
    <property type="match status" value="1"/>
</dbReference>
<sequence length="651" mass="74425">MAVKKVQISMSKFVKLSAICLVTLPLQLLSAPLSSSSINTSKTQISFTEFEEIAQAGDTNDYLRLVNTFSNYPLFPYAKANYLSATLDIDKKAVINEFINEFDGAPFIPSLKLKWVHYLANNNYRDAFFDVYQFGADRVLDCRYLDWRLELSSLEQLSDQIADVWVTNKSLPKECDGLFSAWYNSDLLKPEDALQRVKIAALSRNFKLAQYLKRYLPTDHQYLVDLWVKASKRPKTIYRDGFFPFHNKNELDILKVFSGKLAFANPEVFYQWWEGKKSIHSFEDKTKVYIDKKSAIALAVNKSPMALELLNALPSDVVDESVKQWKLARALATNNWQVVLDTLDSLPELYQVDPSVVFWRAKAELEVGDKDYAHRLLSELAERRDYYGFMAASSLDIKLNIRHEPITADLVMQAKIKSNDTFKRALALYHSNSLLQARKEWNYLVSKVSEEELLVASQMAAEHGWVDRPIFALSKVDYLNDVELRFPLAFNKIIQQQAKRTGLPASLIFAIIRRESSFIEDAFSSAGAAGLMQIKPATASLVARKRVSKHDLFEPETNLKYASSYLENLLDKTDQHLVLAAASYNAGYHRVKKWLPEEAVNADAWIESIPYKETRNYVKAVLAYKQVYQNLLQEESNLTADITTLQVKPEI</sequence>
<evidence type="ECO:0000256" key="2">
    <source>
        <dbReference type="ARBA" id="ARBA00022729"/>
    </source>
</evidence>